<protein>
    <submittedName>
        <fullName evidence="1">Uncharacterized protein</fullName>
    </submittedName>
</protein>
<evidence type="ECO:0000313" key="2">
    <source>
        <dbReference type="Proteomes" id="UP000177614"/>
    </source>
</evidence>
<dbReference type="Proteomes" id="UP000177614">
    <property type="component" value="Unassembled WGS sequence"/>
</dbReference>
<sequence>MKKIVIAGSVSLQEKIQYWKKFWEDKGHLVLNYPCPVPLDVFLQTYPQVHTDFFKHITETDILFVMNEDKNGITGYLGAESFAEMCFGVAQNLVYRKNIEIILCKMPDKQVQSYSEIDLWLQLGWIKLHQT</sequence>
<evidence type="ECO:0000313" key="1">
    <source>
        <dbReference type="EMBL" id="OGC82323.1"/>
    </source>
</evidence>
<dbReference type="EMBL" id="MEWR01000008">
    <property type="protein sequence ID" value="OGC82323.1"/>
    <property type="molecule type" value="Genomic_DNA"/>
</dbReference>
<dbReference type="AlphaFoldDB" id="A0A1F4XMK3"/>
<comment type="caution">
    <text evidence="1">The sequence shown here is derived from an EMBL/GenBank/DDBJ whole genome shotgun (WGS) entry which is preliminary data.</text>
</comment>
<gene>
    <name evidence="1" type="ORF">A2V81_02195</name>
</gene>
<name>A0A1F4XMK3_9BACT</name>
<proteinExistence type="predicted"/>
<organism evidence="1 2">
    <name type="scientific">Candidatus Abawacabacteria bacterium RBG_16_42_10</name>
    <dbReference type="NCBI Taxonomy" id="1817814"/>
    <lineage>
        <taxon>Bacteria</taxon>
        <taxon>Candidatus Abawacaibacteriota</taxon>
    </lineage>
</organism>
<reference evidence="1 2" key="1">
    <citation type="journal article" date="2016" name="Nat. Commun.">
        <title>Thousands of microbial genomes shed light on interconnected biogeochemical processes in an aquifer system.</title>
        <authorList>
            <person name="Anantharaman K."/>
            <person name="Brown C.T."/>
            <person name="Hug L.A."/>
            <person name="Sharon I."/>
            <person name="Castelle C.J."/>
            <person name="Probst A.J."/>
            <person name="Thomas B.C."/>
            <person name="Singh A."/>
            <person name="Wilkins M.J."/>
            <person name="Karaoz U."/>
            <person name="Brodie E.L."/>
            <person name="Williams K.H."/>
            <person name="Hubbard S.S."/>
            <person name="Banfield J.F."/>
        </authorList>
    </citation>
    <scope>NUCLEOTIDE SEQUENCE [LARGE SCALE GENOMIC DNA]</scope>
</reference>
<accession>A0A1F4XMK3</accession>